<protein>
    <recommendedName>
        <fullName evidence="7">Late embryogenesis abundant protein LEA-2 subgroup domain-containing protein</fullName>
    </recommendedName>
</protein>
<dbReference type="GO" id="GO:0016020">
    <property type="term" value="C:membrane"/>
    <property type="evidence" value="ECO:0007669"/>
    <property type="project" value="UniProtKB-SubCell"/>
</dbReference>
<evidence type="ECO:0000256" key="5">
    <source>
        <dbReference type="SAM" id="MobiDB-lite"/>
    </source>
</evidence>
<evidence type="ECO:0000256" key="4">
    <source>
        <dbReference type="ARBA" id="ARBA00023136"/>
    </source>
</evidence>
<evidence type="ECO:0000313" key="10">
    <source>
        <dbReference type="Proteomes" id="UP001642360"/>
    </source>
</evidence>
<dbReference type="PANTHER" id="PTHR31234:SF55">
    <property type="entry name" value="LATE EMBRYOGENESIS ABUNDANT (LEA) HYDROXYPROLINE-RICH GLYCOPROTEIN FAMILY"/>
    <property type="match status" value="1"/>
</dbReference>
<organism evidence="9 10">
    <name type="scientific">Ilex paraguariensis</name>
    <name type="common">yerba mate</name>
    <dbReference type="NCBI Taxonomy" id="185542"/>
    <lineage>
        <taxon>Eukaryota</taxon>
        <taxon>Viridiplantae</taxon>
        <taxon>Streptophyta</taxon>
        <taxon>Embryophyta</taxon>
        <taxon>Tracheophyta</taxon>
        <taxon>Spermatophyta</taxon>
        <taxon>Magnoliopsida</taxon>
        <taxon>eudicotyledons</taxon>
        <taxon>Gunneridae</taxon>
        <taxon>Pentapetalae</taxon>
        <taxon>asterids</taxon>
        <taxon>campanulids</taxon>
        <taxon>Aquifoliales</taxon>
        <taxon>Aquifoliaceae</taxon>
        <taxon>Ilex</taxon>
    </lineage>
</organism>
<dbReference type="EMBL" id="CAUOFW020006450">
    <property type="protein sequence ID" value="CAK9174812.1"/>
    <property type="molecule type" value="Genomic_DNA"/>
</dbReference>
<evidence type="ECO:0000256" key="6">
    <source>
        <dbReference type="SAM" id="Phobius"/>
    </source>
</evidence>
<dbReference type="InterPro" id="IPR004864">
    <property type="entry name" value="LEA_2"/>
</dbReference>
<feature type="compositionally biased region" description="Polar residues" evidence="5">
    <location>
        <begin position="18"/>
        <end position="28"/>
    </location>
</feature>
<comment type="subcellular location">
    <subcellularLocation>
        <location evidence="1">Membrane</location>
        <topology evidence="1">Single-pass membrane protein</topology>
    </subcellularLocation>
</comment>
<accession>A0ABC8UUD7</accession>
<dbReference type="EMBL" id="CAUOFW020009057">
    <property type="protein sequence ID" value="CAK9184681.1"/>
    <property type="molecule type" value="Genomic_DNA"/>
</dbReference>
<dbReference type="Pfam" id="PF03168">
    <property type="entry name" value="LEA_2"/>
    <property type="match status" value="1"/>
</dbReference>
<gene>
    <name evidence="8" type="ORF">ILEXP_LOCUS44578</name>
    <name evidence="9" type="ORF">ILEXP_LOCUS55036</name>
</gene>
<sequence>MNDQHSRPVTGYPAATPAQPSTNPNGYSTTNTAYPYVAPPPPHHPYYAQNPYYHQQNPYAAQRATFIRRIFAVIIAAFIITGTIIFIVWLILRPRLPEFRVGSVAVSNFNLSSSTSLISGNWDVGFTVRNPNKKIKLYYDHIDARVFHGSDSLAATTVPPFYQTTRNMTTIKASFAASGAYVDRRVVDGINSERNSGSVSFDVSMVAMVRFKAGAWRPRRRFLRVFCGDLRVGLTGNGNRGSLIGGASQCRVGI</sequence>
<evidence type="ECO:0000313" key="9">
    <source>
        <dbReference type="EMBL" id="CAK9184681.1"/>
    </source>
</evidence>
<evidence type="ECO:0000313" key="8">
    <source>
        <dbReference type="EMBL" id="CAK9174812.1"/>
    </source>
</evidence>
<comment type="caution">
    <text evidence="9">The sequence shown here is derived from an EMBL/GenBank/DDBJ whole genome shotgun (WGS) entry which is preliminary data.</text>
</comment>
<dbReference type="AlphaFoldDB" id="A0ABC8UUD7"/>
<evidence type="ECO:0000256" key="1">
    <source>
        <dbReference type="ARBA" id="ARBA00004167"/>
    </source>
</evidence>
<evidence type="ECO:0000259" key="7">
    <source>
        <dbReference type="Pfam" id="PF03168"/>
    </source>
</evidence>
<reference evidence="9 10" key="1">
    <citation type="submission" date="2024-02" db="EMBL/GenBank/DDBJ databases">
        <authorList>
            <person name="Vignale AGUSTIN F."/>
            <person name="Sosa J E."/>
            <person name="Modenutti C."/>
        </authorList>
    </citation>
    <scope>NUCLEOTIDE SEQUENCE [LARGE SCALE GENOMIC DNA]</scope>
</reference>
<feature type="transmembrane region" description="Helical" evidence="6">
    <location>
        <begin position="70"/>
        <end position="92"/>
    </location>
</feature>
<keyword evidence="10" id="KW-1185">Reference proteome</keyword>
<dbReference type="Proteomes" id="UP001642360">
    <property type="component" value="Unassembled WGS sequence"/>
</dbReference>
<dbReference type="PANTHER" id="PTHR31234">
    <property type="entry name" value="LATE EMBRYOGENESIS ABUNDANT (LEA) HYDROXYPROLINE-RICH GLYCOPROTEIN FAMILY"/>
    <property type="match status" value="1"/>
</dbReference>
<dbReference type="InterPro" id="IPR044839">
    <property type="entry name" value="NDR1-like"/>
</dbReference>
<keyword evidence="3 6" id="KW-1133">Transmembrane helix</keyword>
<keyword evidence="2 6" id="KW-0812">Transmembrane</keyword>
<feature type="domain" description="Late embryogenesis abundant protein LEA-2 subgroup" evidence="7">
    <location>
        <begin position="126"/>
        <end position="212"/>
    </location>
</feature>
<evidence type="ECO:0000256" key="2">
    <source>
        <dbReference type="ARBA" id="ARBA00022692"/>
    </source>
</evidence>
<proteinExistence type="predicted"/>
<feature type="region of interest" description="Disordered" evidence="5">
    <location>
        <begin position="1"/>
        <end position="34"/>
    </location>
</feature>
<evidence type="ECO:0000256" key="3">
    <source>
        <dbReference type="ARBA" id="ARBA00022989"/>
    </source>
</evidence>
<name>A0ABC8UUD7_9AQUA</name>
<keyword evidence="4 6" id="KW-0472">Membrane</keyword>